<gene>
    <name evidence="3" type="ORF">SDC9_21730</name>
</gene>
<dbReference type="Gene3D" id="3.10.350.10">
    <property type="entry name" value="LysM domain"/>
    <property type="match status" value="2"/>
</dbReference>
<accession>A0A644UAP6</accession>
<dbReference type="InterPro" id="IPR011055">
    <property type="entry name" value="Dup_hybrid_motif"/>
</dbReference>
<organism evidence="3">
    <name type="scientific">bioreactor metagenome</name>
    <dbReference type="NCBI Taxonomy" id="1076179"/>
    <lineage>
        <taxon>unclassified sequences</taxon>
        <taxon>metagenomes</taxon>
        <taxon>ecological metagenomes</taxon>
    </lineage>
</organism>
<evidence type="ECO:0000259" key="2">
    <source>
        <dbReference type="PROSITE" id="PS51782"/>
    </source>
</evidence>
<feature type="domain" description="LysM" evidence="2">
    <location>
        <begin position="161"/>
        <end position="205"/>
    </location>
</feature>
<dbReference type="CDD" id="cd12797">
    <property type="entry name" value="M23_peptidase"/>
    <property type="match status" value="1"/>
</dbReference>
<dbReference type="InterPro" id="IPR050570">
    <property type="entry name" value="Cell_wall_metabolism_enzyme"/>
</dbReference>
<protein>
    <recommendedName>
        <fullName evidence="2">LysM domain-containing protein</fullName>
    </recommendedName>
</protein>
<comment type="caution">
    <text evidence="3">The sequence shown here is derived from an EMBL/GenBank/DDBJ whole genome shotgun (WGS) entry which is preliminary data.</text>
</comment>
<dbReference type="InterPro" id="IPR036779">
    <property type="entry name" value="LysM_dom_sf"/>
</dbReference>
<feature type="region of interest" description="Disordered" evidence="1">
    <location>
        <begin position="327"/>
        <end position="351"/>
    </location>
</feature>
<dbReference type="Gene3D" id="2.70.70.10">
    <property type="entry name" value="Glucose Permease (Domain IIA)"/>
    <property type="match status" value="1"/>
</dbReference>
<dbReference type="EMBL" id="VSSQ01000092">
    <property type="protein sequence ID" value="MPL75892.1"/>
    <property type="molecule type" value="Genomic_DNA"/>
</dbReference>
<dbReference type="Pfam" id="PF01476">
    <property type="entry name" value="LysM"/>
    <property type="match status" value="2"/>
</dbReference>
<reference evidence="3" key="1">
    <citation type="submission" date="2019-08" db="EMBL/GenBank/DDBJ databases">
        <authorList>
            <person name="Kucharzyk K."/>
            <person name="Murdoch R.W."/>
            <person name="Higgins S."/>
            <person name="Loffler F."/>
        </authorList>
    </citation>
    <scope>NUCLEOTIDE SEQUENCE</scope>
</reference>
<name>A0A644UAP6_9ZZZZ</name>
<proteinExistence type="predicted"/>
<feature type="domain" description="LysM" evidence="2">
    <location>
        <begin position="112"/>
        <end position="155"/>
    </location>
</feature>
<dbReference type="Pfam" id="PF01551">
    <property type="entry name" value="Peptidase_M23"/>
    <property type="match status" value="1"/>
</dbReference>
<dbReference type="PANTHER" id="PTHR21666">
    <property type="entry name" value="PEPTIDASE-RELATED"/>
    <property type="match status" value="1"/>
</dbReference>
<dbReference type="SUPFAM" id="SSF51261">
    <property type="entry name" value="Duplicated hybrid motif"/>
    <property type="match status" value="1"/>
</dbReference>
<dbReference type="AlphaFoldDB" id="A0A644UAP6"/>
<dbReference type="CDD" id="cd00118">
    <property type="entry name" value="LysM"/>
    <property type="match status" value="2"/>
</dbReference>
<dbReference type="InterPro" id="IPR018392">
    <property type="entry name" value="LysM"/>
</dbReference>
<sequence>MFMKKNKTIKKTFYPPFLLLAVFILVFGFIHKADASIFSGMLSLFTKEKNINNIESVDVTPFLLRPSLAKASSSLNEVPDTLDIEKDGALRVQSGSMRVSTEKEKVVDGTISVYEVKSGDTLDTIAKLFNVNKNTIIWANDLSGKTIKSGDTLLIFPMDGIQYTVKNSGTIEDIAKKYKVDAVEVAAYNGMTIDTKLGKGDTLFIPDAEAEIKVAAKPANKKNNTSKPVYKTNATNGYFMMPVVGCVRTQGLHGPYSTAVDYGCRIGTQTVAAAAGTVLRATAEGYNGGYGGVIIISHPNKTQTIYSHMDTVSVSVGQSVEQGQVIGTTGNTGRSTGPHLHFETRGTGNPF</sequence>
<dbReference type="PROSITE" id="PS51782">
    <property type="entry name" value="LYSM"/>
    <property type="match status" value="2"/>
</dbReference>
<dbReference type="GO" id="GO:0004222">
    <property type="term" value="F:metalloendopeptidase activity"/>
    <property type="evidence" value="ECO:0007669"/>
    <property type="project" value="TreeGrafter"/>
</dbReference>
<dbReference type="SMART" id="SM00257">
    <property type="entry name" value="LysM"/>
    <property type="match status" value="2"/>
</dbReference>
<dbReference type="InterPro" id="IPR016047">
    <property type="entry name" value="M23ase_b-sheet_dom"/>
</dbReference>
<evidence type="ECO:0000256" key="1">
    <source>
        <dbReference type="SAM" id="MobiDB-lite"/>
    </source>
</evidence>
<dbReference type="PANTHER" id="PTHR21666:SF270">
    <property type="entry name" value="MUREIN HYDROLASE ACTIVATOR ENVC"/>
    <property type="match status" value="1"/>
</dbReference>
<evidence type="ECO:0000313" key="3">
    <source>
        <dbReference type="EMBL" id="MPL75892.1"/>
    </source>
</evidence>